<dbReference type="AlphaFoldDB" id="A0A9K3DV04"/>
<gene>
    <name evidence="1" type="ORF">HanXRQr2_Chr16g0757721</name>
</gene>
<dbReference type="Gramene" id="mRNA:HanXRQr2_Chr16g0757721">
    <property type="protein sequence ID" value="mRNA:HanXRQr2_Chr16g0757721"/>
    <property type="gene ID" value="HanXRQr2_Chr16g0757721"/>
</dbReference>
<accession>A0A9K3DV04</accession>
<organism evidence="1 2">
    <name type="scientific">Helianthus annuus</name>
    <name type="common">Common sunflower</name>
    <dbReference type="NCBI Taxonomy" id="4232"/>
    <lineage>
        <taxon>Eukaryota</taxon>
        <taxon>Viridiplantae</taxon>
        <taxon>Streptophyta</taxon>
        <taxon>Embryophyta</taxon>
        <taxon>Tracheophyta</taxon>
        <taxon>Spermatophyta</taxon>
        <taxon>Magnoliopsida</taxon>
        <taxon>eudicotyledons</taxon>
        <taxon>Gunneridae</taxon>
        <taxon>Pentapetalae</taxon>
        <taxon>asterids</taxon>
        <taxon>campanulids</taxon>
        <taxon>Asterales</taxon>
        <taxon>Asteraceae</taxon>
        <taxon>Asteroideae</taxon>
        <taxon>Heliantheae alliance</taxon>
        <taxon>Heliantheae</taxon>
        <taxon>Helianthus</taxon>
    </lineage>
</organism>
<name>A0A9K3DV04_HELAN</name>
<reference evidence="1" key="1">
    <citation type="journal article" date="2017" name="Nature">
        <title>The sunflower genome provides insights into oil metabolism, flowering and Asterid evolution.</title>
        <authorList>
            <person name="Badouin H."/>
            <person name="Gouzy J."/>
            <person name="Grassa C.J."/>
            <person name="Murat F."/>
            <person name="Staton S.E."/>
            <person name="Cottret L."/>
            <person name="Lelandais-Briere C."/>
            <person name="Owens G.L."/>
            <person name="Carrere S."/>
            <person name="Mayjonade B."/>
            <person name="Legrand L."/>
            <person name="Gill N."/>
            <person name="Kane N.C."/>
            <person name="Bowers J.E."/>
            <person name="Hubner S."/>
            <person name="Bellec A."/>
            <person name="Berard A."/>
            <person name="Berges H."/>
            <person name="Blanchet N."/>
            <person name="Boniface M.C."/>
            <person name="Brunel D."/>
            <person name="Catrice O."/>
            <person name="Chaidir N."/>
            <person name="Claudel C."/>
            <person name="Donnadieu C."/>
            <person name="Faraut T."/>
            <person name="Fievet G."/>
            <person name="Helmstetter N."/>
            <person name="King M."/>
            <person name="Knapp S.J."/>
            <person name="Lai Z."/>
            <person name="Le Paslier M.C."/>
            <person name="Lippi Y."/>
            <person name="Lorenzon L."/>
            <person name="Mandel J.R."/>
            <person name="Marage G."/>
            <person name="Marchand G."/>
            <person name="Marquand E."/>
            <person name="Bret-Mestries E."/>
            <person name="Morien E."/>
            <person name="Nambeesan S."/>
            <person name="Nguyen T."/>
            <person name="Pegot-Espagnet P."/>
            <person name="Pouilly N."/>
            <person name="Raftis F."/>
            <person name="Sallet E."/>
            <person name="Schiex T."/>
            <person name="Thomas J."/>
            <person name="Vandecasteele C."/>
            <person name="Vares D."/>
            <person name="Vear F."/>
            <person name="Vautrin S."/>
            <person name="Crespi M."/>
            <person name="Mangin B."/>
            <person name="Burke J.M."/>
            <person name="Salse J."/>
            <person name="Munos S."/>
            <person name="Vincourt P."/>
            <person name="Rieseberg L.H."/>
            <person name="Langlade N.B."/>
        </authorList>
    </citation>
    <scope>NUCLEOTIDE SEQUENCE</scope>
    <source>
        <tissue evidence="1">Leaves</tissue>
    </source>
</reference>
<sequence>MAEVMSMEDIRTEAARLNIDLSGVDWNSIRLPPGEDCGIKSVLH</sequence>
<keyword evidence="2" id="KW-1185">Reference proteome</keyword>
<dbReference type="Proteomes" id="UP000215914">
    <property type="component" value="Unassembled WGS sequence"/>
</dbReference>
<dbReference type="EMBL" id="MNCJ02000331">
    <property type="protein sequence ID" value="KAF5760806.1"/>
    <property type="molecule type" value="Genomic_DNA"/>
</dbReference>
<proteinExistence type="predicted"/>
<reference evidence="1" key="2">
    <citation type="submission" date="2020-06" db="EMBL/GenBank/DDBJ databases">
        <title>Helianthus annuus Genome sequencing and assembly Release 2.</title>
        <authorList>
            <person name="Gouzy J."/>
            <person name="Langlade N."/>
            <person name="Munos S."/>
        </authorList>
    </citation>
    <scope>NUCLEOTIDE SEQUENCE</scope>
    <source>
        <tissue evidence="1">Leaves</tissue>
    </source>
</reference>
<comment type="caution">
    <text evidence="1">The sequence shown here is derived from an EMBL/GenBank/DDBJ whole genome shotgun (WGS) entry which is preliminary data.</text>
</comment>
<protein>
    <submittedName>
        <fullName evidence="1">Uncharacterized protein</fullName>
    </submittedName>
</protein>
<evidence type="ECO:0000313" key="2">
    <source>
        <dbReference type="Proteomes" id="UP000215914"/>
    </source>
</evidence>
<evidence type="ECO:0000313" key="1">
    <source>
        <dbReference type="EMBL" id="KAF5760806.1"/>
    </source>
</evidence>